<dbReference type="SFLD" id="SFLDG01131">
    <property type="entry name" value="C1.5.2:_MDP_Like"/>
    <property type="match status" value="1"/>
</dbReference>
<comment type="caution">
    <text evidence="1">The sequence shown here is derived from an EMBL/GenBank/DDBJ whole genome shotgun (WGS) entry which is preliminary data.</text>
</comment>
<keyword evidence="2" id="KW-1185">Reference proteome</keyword>
<dbReference type="SFLD" id="SFLDG01129">
    <property type="entry name" value="C1.5:_HAD__Beta-PGM__Phosphata"/>
    <property type="match status" value="1"/>
</dbReference>
<dbReference type="SFLD" id="SFLDS00003">
    <property type="entry name" value="Haloacid_Dehalogenase"/>
    <property type="match status" value="1"/>
</dbReference>
<gene>
    <name evidence="1" type="ORF">INT48_006883</name>
</gene>
<dbReference type="AlphaFoldDB" id="A0A8H7SMA3"/>
<evidence type="ECO:0008006" key="3">
    <source>
        <dbReference type="Google" id="ProtNLM"/>
    </source>
</evidence>
<dbReference type="EMBL" id="JAEPRE010000194">
    <property type="protein sequence ID" value="KAG2230578.1"/>
    <property type="molecule type" value="Genomic_DNA"/>
</dbReference>
<dbReference type="GO" id="GO:0003993">
    <property type="term" value="F:acid phosphatase activity"/>
    <property type="evidence" value="ECO:0007669"/>
    <property type="project" value="TreeGrafter"/>
</dbReference>
<dbReference type="SUPFAM" id="SSF56784">
    <property type="entry name" value="HAD-like"/>
    <property type="match status" value="1"/>
</dbReference>
<dbReference type="PANTHER" id="PTHR17901:SF14">
    <property type="entry name" value="MAGNESIUM-DEPENDENT PHOSPHATASE 1"/>
    <property type="match status" value="1"/>
</dbReference>
<protein>
    <recommendedName>
        <fullName evidence="3">Magnesium-dependent phosphatase-1</fullName>
    </recommendedName>
</protein>
<sequence>MTKSTFNKQPSLFPKMVVFDLDYTLWPTWIDCTGGPPYSYDESANCIINPYGESLGFFPYSAAMIAIIKSFPDTKLAIASRTTTPDWARKAIGLLRIPELGNTTLAENVDYLEIYPGSKLNHFRSLSEKSGIPCHEMLFFDDEHRNKEVTKLGVHFVKVNTQTGITPFQFENALHTYVANAGKKQFSIKDYFK</sequence>
<dbReference type="InterPro" id="IPR023214">
    <property type="entry name" value="HAD_sf"/>
</dbReference>
<dbReference type="InterPro" id="IPR036412">
    <property type="entry name" value="HAD-like_sf"/>
</dbReference>
<accession>A0A8H7SMA3</accession>
<name>A0A8H7SMA3_9FUNG</name>
<dbReference type="Pfam" id="PF12689">
    <property type="entry name" value="Acid_PPase"/>
    <property type="match status" value="1"/>
</dbReference>
<dbReference type="Gene3D" id="3.40.50.1000">
    <property type="entry name" value="HAD superfamily/HAD-like"/>
    <property type="match status" value="1"/>
</dbReference>
<evidence type="ECO:0000313" key="2">
    <source>
        <dbReference type="Proteomes" id="UP000613177"/>
    </source>
</evidence>
<evidence type="ECO:0000313" key="1">
    <source>
        <dbReference type="EMBL" id="KAG2230578.1"/>
    </source>
</evidence>
<reference evidence="1" key="1">
    <citation type="submission" date="2021-01" db="EMBL/GenBank/DDBJ databases">
        <title>Metabolic potential, ecology and presence of endohyphal bacteria is reflected in genomic diversity of Mucoromycotina.</title>
        <authorList>
            <person name="Muszewska A."/>
            <person name="Okrasinska A."/>
            <person name="Steczkiewicz K."/>
            <person name="Drgas O."/>
            <person name="Orlowska M."/>
            <person name="Perlinska-Lenart U."/>
            <person name="Aleksandrzak-Piekarczyk T."/>
            <person name="Szatraj K."/>
            <person name="Zielenkiewicz U."/>
            <person name="Pilsyk S."/>
            <person name="Malc E."/>
            <person name="Mieczkowski P."/>
            <person name="Kruszewska J.S."/>
            <person name="Biernat P."/>
            <person name="Pawlowska J."/>
        </authorList>
    </citation>
    <scope>NUCLEOTIDE SEQUENCE</scope>
    <source>
        <strain evidence="1">WA0000018081</strain>
    </source>
</reference>
<dbReference type="OrthoDB" id="2865258at2759"/>
<dbReference type="PANTHER" id="PTHR17901">
    <property type="entry name" value="MAGNESIUM-DEPENDENT PHOSPHATASE 1 MDP1"/>
    <property type="match status" value="1"/>
</dbReference>
<dbReference type="InterPro" id="IPR010036">
    <property type="entry name" value="MDP_1_eu_arc"/>
</dbReference>
<dbReference type="Proteomes" id="UP000613177">
    <property type="component" value="Unassembled WGS sequence"/>
</dbReference>
<organism evidence="1 2">
    <name type="scientific">Thamnidium elegans</name>
    <dbReference type="NCBI Taxonomy" id="101142"/>
    <lineage>
        <taxon>Eukaryota</taxon>
        <taxon>Fungi</taxon>
        <taxon>Fungi incertae sedis</taxon>
        <taxon>Mucoromycota</taxon>
        <taxon>Mucoromycotina</taxon>
        <taxon>Mucoromycetes</taxon>
        <taxon>Mucorales</taxon>
        <taxon>Mucorineae</taxon>
        <taxon>Mucoraceae</taxon>
        <taxon>Thamnidium</taxon>
    </lineage>
</organism>
<dbReference type="NCBIfam" id="TIGR01685">
    <property type="entry name" value="MDP-1"/>
    <property type="match status" value="1"/>
</dbReference>
<proteinExistence type="predicted"/>